<sequence>RHGPIPIIIVPEILRDNFNKLVELSDRSFSGTGFCNNFESEIPSSYDFVLDQEARASVLSFGFALERPEARGGQENLTLNILIHQDLFPLVHSFQKELQRKTHEIHLKMADETTEKDYIRQSVNDLRKLVSYIVLSYKHIYGTTDLLEEDSQE</sequence>
<organism evidence="1">
    <name type="scientific">marine sediment metagenome</name>
    <dbReference type="NCBI Taxonomy" id="412755"/>
    <lineage>
        <taxon>unclassified sequences</taxon>
        <taxon>metagenomes</taxon>
        <taxon>ecological metagenomes</taxon>
    </lineage>
</organism>
<comment type="caution">
    <text evidence="1">The sequence shown here is derived from an EMBL/GenBank/DDBJ whole genome shotgun (WGS) entry which is preliminary data.</text>
</comment>
<evidence type="ECO:0000313" key="1">
    <source>
        <dbReference type="EMBL" id="GAF68140.1"/>
    </source>
</evidence>
<dbReference type="AlphaFoldDB" id="X0SWG0"/>
<gene>
    <name evidence="1" type="ORF">S01H1_14723</name>
</gene>
<name>X0SWG0_9ZZZZ</name>
<proteinExistence type="predicted"/>
<feature type="non-terminal residue" evidence="1">
    <location>
        <position position="1"/>
    </location>
</feature>
<dbReference type="EMBL" id="BARS01007669">
    <property type="protein sequence ID" value="GAF68140.1"/>
    <property type="molecule type" value="Genomic_DNA"/>
</dbReference>
<accession>X0SWG0</accession>
<protein>
    <submittedName>
        <fullName evidence="1">Uncharacterized protein</fullName>
    </submittedName>
</protein>
<reference evidence="1" key="1">
    <citation type="journal article" date="2014" name="Front. Microbiol.">
        <title>High frequency of phylogenetically diverse reductive dehalogenase-homologous genes in deep subseafloor sedimentary metagenomes.</title>
        <authorList>
            <person name="Kawai M."/>
            <person name="Futagami T."/>
            <person name="Toyoda A."/>
            <person name="Takaki Y."/>
            <person name="Nishi S."/>
            <person name="Hori S."/>
            <person name="Arai W."/>
            <person name="Tsubouchi T."/>
            <person name="Morono Y."/>
            <person name="Uchiyama I."/>
            <person name="Ito T."/>
            <person name="Fujiyama A."/>
            <person name="Inagaki F."/>
            <person name="Takami H."/>
        </authorList>
    </citation>
    <scope>NUCLEOTIDE SEQUENCE</scope>
    <source>
        <strain evidence="1">Expedition CK06-06</strain>
    </source>
</reference>